<gene>
    <name evidence="4" type="ORF">SAMN04487971_11228</name>
</gene>
<evidence type="ECO:0000259" key="3">
    <source>
        <dbReference type="Pfam" id="PF02954"/>
    </source>
</evidence>
<name>A0A1G9KNS0_9RHOB</name>
<dbReference type="InterPro" id="IPR009057">
    <property type="entry name" value="Homeodomain-like_sf"/>
</dbReference>
<dbReference type="Gene3D" id="1.10.10.60">
    <property type="entry name" value="Homeodomain-like"/>
    <property type="match status" value="1"/>
</dbReference>
<dbReference type="STRING" id="525640.SAMN04487971_11228"/>
<dbReference type="SUPFAM" id="SSF55781">
    <property type="entry name" value="GAF domain-like"/>
    <property type="match status" value="1"/>
</dbReference>
<dbReference type="AlphaFoldDB" id="A0A1G9KNS0"/>
<protein>
    <submittedName>
        <fullName evidence="4">Regulatory protein, Fis family</fullName>
    </submittedName>
</protein>
<dbReference type="PRINTS" id="PR01590">
    <property type="entry name" value="HTHFIS"/>
</dbReference>
<dbReference type="EMBL" id="FNGE01000012">
    <property type="protein sequence ID" value="SDL51480.1"/>
    <property type="molecule type" value="Genomic_DNA"/>
</dbReference>
<sequence length="336" mass="35058">METRHHADRVIERTHASNDLTPLTASWRRSALRHGLDPAQPIRARRLTAAELAARREAMGPFLSVAAQPVDELYRVVSGSGCAVLLTDADGILLDRRASAADAPVFDAWALAPGADWSEAAQGTNGVGTCLAEGRGVIIHRDQHFLSANTGMSCIDAPIHGPEGQIIAALDVSSARADATEGMNALIAAMVGQSARAIEAAWFRAAFPGARIVVAGEGVEALVAVDRDDLAIGATRAARRALGLPKTGALKPRPLSDLLAESLDREAGTGGFDRAERAAVIRALARTDGNVTAAARALGVGRATLYRRMSRLGIAPVQGPRPGSETVGRGDVGRVS</sequence>
<dbReference type="Gene3D" id="3.30.450.40">
    <property type="match status" value="1"/>
</dbReference>
<dbReference type="SUPFAM" id="SSF46689">
    <property type="entry name" value="Homeodomain-like"/>
    <property type="match status" value="1"/>
</dbReference>
<dbReference type="OrthoDB" id="9805953at2"/>
<dbReference type="RefSeq" id="WP_090756663.1">
    <property type="nucleotide sequence ID" value="NZ_FNGE01000012.1"/>
</dbReference>
<feature type="region of interest" description="Disordered" evidence="1">
    <location>
        <begin position="315"/>
        <end position="336"/>
    </location>
</feature>
<dbReference type="Proteomes" id="UP000199555">
    <property type="component" value="Unassembled WGS sequence"/>
</dbReference>
<evidence type="ECO:0000256" key="1">
    <source>
        <dbReference type="SAM" id="MobiDB-lite"/>
    </source>
</evidence>
<evidence type="ECO:0000313" key="5">
    <source>
        <dbReference type="Proteomes" id="UP000199555"/>
    </source>
</evidence>
<feature type="domain" description="GAF" evidence="2">
    <location>
        <begin position="70"/>
        <end position="198"/>
    </location>
</feature>
<evidence type="ECO:0000259" key="2">
    <source>
        <dbReference type="Pfam" id="PF01590"/>
    </source>
</evidence>
<accession>A0A1G9KNS0</accession>
<evidence type="ECO:0000313" key="4">
    <source>
        <dbReference type="EMBL" id="SDL51480.1"/>
    </source>
</evidence>
<dbReference type="Pfam" id="PF02954">
    <property type="entry name" value="HTH_8"/>
    <property type="match status" value="1"/>
</dbReference>
<reference evidence="5" key="1">
    <citation type="submission" date="2016-10" db="EMBL/GenBank/DDBJ databases">
        <authorList>
            <person name="Varghese N."/>
            <person name="Submissions S."/>
        </authorList>
    </citation>
    <scope>NUCLEOTIDE SEQUENCE [LARGE SCALE GENOMIC DNA]</scope>
    <source>
        <strain evidence="5">CGMCC 1.7655</strain>
    </source>
</reference>
<dbReference type="GO" id="GO:0043565">
    <property type="term" value="F:sequence-specific DNA binding"/>
    <property type="evidence" value="ECO:0007669"/>
    <property type="project" value="InterPro"/>
</dbReference>
<dbReference type="InterPro" id="IPR003018">
    <property type="entry name" value="GAF"/>
</dbReference>
<keyword evidence="5" id="KW-1185">Reference proteome</keyword>
<dbReference type="InterPro" id="IPR029016">
    <property type="entry name" value="GAF-like_dom_sf"/>
</dbReference>
<dbReference type="InterPro" id="IPR002197">
    <property type="entry name" value="HTH_Fis"/>
</dbReference>
<proteinExistence type="predicted"/>
<feature type="domain" description="DNA binding HTH" evidence="3">
    <location>
        <begin position="275"/>
        <end position="311"/>
    </location>
</feature>
<organism evidence="4 5">
    <name type="scientific">Paracoccus chinensis</name>
    <dbReference type="NCBI Taxonomy" id="525640"/>
    <lineage>
        <taxon>Bacteria</taxon>
        <taxon>Pseudomonadati</taxon>
        <taxon>Pseudomonadota</taxon>
        <taxon>Alphaproteobacteria</taxon>
        <taxon>Rhodobacterales</taxon>
        <taxon>Paracoccaceae</taxon>
        <taxon>Paracoccus</taxon>
    </lineage>
</organism>
<dbReference type="Pfam" id="PF01590">
    <property type="entry name" value="GAF"/>
    <property type="match status" value="1"/>
</dbReference>